<name>A8XCX3_CAEBR</name>
<dbReference type="HOGENOM" id="CLU_3126349_0_0_1"/>
<dbReference type="AlphaFoldDB" id="A8XCX3"/>
<dbReference type="GO" id="GO:0008146">
    <property type="term" value="F:sulfotransferase activity"/>
    <property type="evidence" value="ECO:0007669"/>
    <property type="project" value="InterPro"/>
</dbReference>
<evidence type="ECO:0000313" key="2">
    <source>
        <dbReference type="Proteomes" id="UP000008549"/>
    </source>
</evidence>
<reference evidence="1 2" key="2">
    <citation type="journal article" date="2011" name="PLoS Genet.">
        <title>Caenorhabditis briggsae recombinant inbred line genotypes reveal inter-strain incompatibility and the evolution of recombination.</title>
        <authorList>
            <person name="Ross J.A."/>
            <person name="Koboldt D.C."/>
            <person name="Staisch J.E."/>
            <person name="Chamberlin H.M."/>
            <person name="Gupta B.P."/>
            <person name="Miller R.D."/>
            <person name="Baird S.E."/>
            <person name="Haag E.S."/>
        </authorList>
    </citation>
    <scope>NUCLEOTIDE SEQUENCE [LARGE SCALE GENOMIC DNA]</scope>
    <source>
        <strain evidence="1 2">AF16</strain>
    </source>
</reference>
<gene>
    <name evidence="1" type="ORF">CBG11476</name>
    <name evidence="1" type="ORF">CBG_11476</name>
</gene>
<protein>
    <submittedName>
        <fullName evidence="1">Protein CBG11476</fullName>
    </submittedName>
</protein>
<dbReference type="KEGG" id="cbr:CBG_11476"/>
<accession>A8XCX3</accession>
<evidence type="ECO:0000313" key="1">
    <source>
        <dbReference type="EMBL" id="CAP30491.1"/>
    </source>
</evidence>
<dbReference type="GeneID" id="8577229"/>
<sequence length="50" mass="6037">MSERVCSHKDQNFHIPQNIVDSDSKFQNLTKFAFIRDPFDRFISFYLHIC</sequence>
<dbReference type="Proteomes" id="UP000008549">
    <property type="component" value="Unassembled WGS sequence"/>
</dbReference>
<dbReference type="Pfam" id="PF03567">
    <property type="entry name" value="Sulfotransfer_2"/>
    <property type="match status" value="1"/>
</dbReference>
<dbReference type="InParanoid" id="A8XCX3"/>
<reference evidence="1 2" key="1">
    <citation type="journal article" date="2003" name="PLoS Biol.">
        <title>The genome sequence of Caenorhabditis briggsae: a platform for comparative genomics.</title>
        <authorList>
            <person name="Stein L.D."/>
            <person name="Bao Z."/>
            <person name="Blasiar D."/>
            <person name="Blumenthal T."/>
            <person name="Brent M.R."/>
            <person name="Chen N."/>
            <person name="Chinwalla A."/>
            <person name="Clarke L."/>
            <person name="Clee C."/>
            <person name="Coghlan A."/>
            <person name="Coulson A."/>
            <person name="D'Eustachio P."/>
            <person name="Fitch D.H."/>
            <person name="Fulton L.A."/>
            <person name="Fulton R.E."/>
            <person name="Griffiths-Jones S."/>
            <person name="Harris T.W."/>
            <person name="Hillier L.W."/>
            <person name="Kamath R."/>
            <person name="Kuwabara P.E."/>
            <person name="Mardis E.R."/>
            <person name="Marra M.A."/>
            <person name="Miner T.L."/>
            <person name="Minx P."/>
            <person name="Mullikin J.C."/>
            <person name="Plumb R.W."/>
            <person name="Rogers J."/>
            <person name="Schein J.E."/>
            <person name="Sohrmann M."/>
            <person name="Spieth J."/>
            <person name="Stajich J.E."/>
            <person name="Wei C."/>
            <person name="Willey D."/>
            <person name="Wilson R.K."/>
            <person name="Durbin R."/>
            <person name="Waterston R.H."/>
        </authorList>
    </citation>
    <scope>NUCLEOTIDE SEQUENCE [LARGE SCALE GENOMIC DNA]</scope>
    <source>
        <strain evidence="1 2">AF16</strain>
    </source>
</reference>
<proteinExistence type="predicted"/>
<dbReference type="CTD" id="8577229"/>
<dbReference type="RefSeq" id="XP_002635233.1">
    <property type="nucleotide sequence ID" value="XM_002635187.1"/>
</dbReference>
<keyword evidence="2" id="KW-1185">Reference proteome</keyword>
<dbReference type="GO" id="GO:0016020">
    <property type="term" value="C:membrane"/>
    <property type="evidence" value="ECO:0007669"/>
    <property type="project" value="InterPro"/>
</dbReference>
<organism evidence="1 2">
    <name type="scientific">Caenorhabditis briggsae</name>
    <dbReference type="NCBI Taxonomy" id="6238"/>
    <lineage>
        <taxon>Eukaryota</taxon>
        <taxon>Metazoa</taxon>
        <taxon>Ecdysozoa</taxon>
        <taxon>Nematoda</taxon>
        <taxon>Chromadorea</taxon>
        <taxon>Rhabditida</taxon>
        <taxon>Rhabditina</taxon>
        <taxon>Rhabditomorpha</taxon>
        <taxon>Rhabditoidea</taxon>
        <taxon>Rhabditidae</taxon>
        <taxon>Peloderinae</taxon>
        <taxon>Caenorhabditis</taxon>
    </lineage>
</organism>
<dbReference type="eggNOG" id="KOG4651">
    <property type="taxonomic scope" value="Eukaryota"/>
</dbReference>
<dbReference type="InterPro" id="IPR005331">
    <property type="entry name" value="Sulfotransferase"/>
</dbReference>
<dbReference type="EMBL" id="HE600908">
    <property type="protein sequence ID" value="CAP30491.1"/>
    <property type="molecule type" value="Genomic_DNA"/>
</dbReference>